<protein>
    <recommendedName>
        <fullName evidence="2">AsmA domain-containing protein</fullName>
    </recommendedName>
</protein>
<dbReference type="PANTHER" id="PTHR30441">
    <property type="entry name" value="DUF748 DOMAIN-CONTAINING PROTEIN"/>
    <property type="match status" value="1"/>
</dbReference>
<keyword evidence="1" id="KW-0812">Transmembrane</keyword>
<accession>A0A3B0W4H0</accession>
<organism evidence="3">
    <name type="scientific">hydrothermal vent metagenome</name>
    <dbReference type="NCBI Taxonomy" id="652676"/>
    <lineage>
        <taxon>unclassified sequences</taxon>
        <taxon>metagenomes</taxon>
        <taxon>ecological metagenomes</taxon>
    </lineage>
</organism>
<sequence length="606" mass="68957">MKKEILFKWLKRIILILGIIPILLFLAFAGAVSFIDFNQYKPQIEQEVSDYTGREFKIKGEVDVSVFPFELTATELALKNPEGFETENLLSVQMAQIELSLWSLLWHKKMDVLRLELFEPKLHLIKTQEGDNWSDTKGLATWLKHQNTLHAMQAQTATEKFDGLERIQVALKPEVESAAQKNSTQKDSTQKDGWVLDSLVIRNGKIQIYDKAKGFAETFLNINMLTFDVVKEQPFEMSSDFIYQNSLSQRIYEVHLNGTLEVKDQFKLWQLRQWNGVFKIRLPEDQKIPEIRLTTRGELFEFDIETQQVSVDNGFLSGLDAKLQSSFSGQFGLNTLLSGTVTLNQLNFKEWAKHLGLPLPTFANQQALSEGNGQFEWYWDGTNLLLNDIDIQIDNSKLQGDLSYDFEENKAIRFELDVQALNLDFYQVYLRAEGGGRKTAEQRAYFSIPISVDFLKHTSVFGQLKVTQLTAFDVNIDALEVEVLAEKGLLQLAPLDATLYQGELLSQLHINLTEASPSIHWKGRVNQVELETLAKQHVQPFLQGGRLVSRFDLKTTGLDLEALKSHLNGRFSLEVEDAKLAGIDINRILAGELDLTPSASNTPYTE</sequence>
<dbReference type="PANTHER" id="PTHR30441:SF4">
    <property type="entry name" value="PROTEIN ASMA"/>
    <property type="match status" value="1"/>
</dbReference>
<evidence type="ECO:0000259" key="2">
    <source>
        <dbReference type="Pfam" id="PF05170"/>
    </source>
</evidence>
<dbReference type="GO" id="GO:0005886">
    <property type="term" value="C:plasma membrane"/>
    <property type="evidence" value="ECO:0007669"/>
    <property type="project" value="TreeGrafter"/>
</dbReference>
<gene>
    <name evidence="3" type="ORF">MNBD_GAMMA04-2162</name>
</gene>
<dbReference type="InterPro" id="IPR052894">
    <property type="entry name" value="AsmA-related"/>
</dbReference>
<dbReference type="InterPro" id="IPR007844">
    <property type="entry name" value="AsmA"/>
</dbReference>
<dbReference type="AlphaFoldDB" id="A0A3B0W4H0"/>
<keyword evidence="1" id="KW-0472">Membrane</keyword>
<dbReference type="EMBL" id="UOFB01000095">
    <property type="protein sequence ID" value="VAW45617.1"/>
    <property type="molecule type" value="Genomic_DNA"/>
</dbReference>
<evidence type="ECO:0000256" key="1">
    <source>
        <dbReference type="SAM" id="Phobius"/>
    </source>
</evidence>
<name>A0A3B0W4H0_9ZZZZ</name>
<feature type="non-terminal residue" evidence="3">
    <location>
        <position position="606"/>
    </location>
</feature>
<dbReference type="Pfam" id="PF05170">
    <property type="entry name" value="AsmA"/>
    <property type="match status" value="1"/>
</dbReference>
<reference evidence="3" key="1">
    <citation type="submission" date="2018-06" db="EMBL/GenBank/DDBJ databases">
        <authorList>
            <person name="Zhirakovskaya E."/>
        </authorList>
    </citation>
    <scope>NUCLEOTIDE SEQUENCE</scope>
</reference>
<feature type="domain" description="AsmA" evidence="2">
    <location>
        <begin position="14"/>
        <end position="590"/>
    </location>
</feature>
<proteinExistence type="predicted"/>
<feature type="transmembrane region" description="Helical" evidence="1">
    <location>
        <begin position="12"/>
        <end position="35"/>
    </location>
</feature>
<keyword evidence="1" id="KW-1133">Transmembrane helix</keyword>
<dbReference type="GO" id="GO:0090313">
    <property type="term" value="P:regulation of protein targeting to membrane"/>
    <property type="evidence" value="ECO:0007669"/>
    <property type="project" value="TreeGrafter"/>
</dbReference>
<evidence type="ECO:0000313" key="3">
    <source>
        <dbReference type="EMBL" id="VAW45617.1"/>
    </source>
</evidence>